<organism evidence="2 3">
    <name type="scientific">Mikania micrantha</name>
    <name type="common">bitter vine</name>
    <dbReference type="NCBI Taxonomy" id="192012"/>
    <lineage>
        <taxon>Eukaryota</taxon>
        <taxon>Viridiplantae</taxon>
        <taxon>Streptophyta</taxon>
        <taxon>Embryophyta</taxon>
        <taxon>Tracheophyta</taxon>
        <taxon>Spermatophyta</taxon>
        <taxon>Magnoliopsida</taxon>
        <taxon>eudicotyledons</taxon>
        <taxon>Gunneridae</taxon>
        <taxon>Pentapetalae</taxon>
        <taxon>asterids</taxon>
        <taxon>campanulids</taxon>
        <taxon>Asterales</taxon>
        <taxon>Asteraceae</taxon>
        <taxon>Asteroideae</taxon>
        <taxon>Heliantheae alliance</taxon>
        <taxon>Eupatorieae</taxon>
        <taxon>Mikania</taxon>
    </lineage>
</organism>
<evidence type="ECO:0000313" key="2">
    <source>
        <dbReference type="EMBL" id="KAD3337203.1"/>
    </source>
</evidence>
<dbReference type="AlphaFoldDB" id="A0A5N6M9Z4"/>
<evidence type="ECO:0000313" key="3">
    <source>
        <dbReference type="Proteomes" id="UP000326396"/>
    </source>
</evidence>
<reference evidence="2 3" key="1">
    <citation type="submission" date="2019-05" db="EMBL/GenBank/DDBJ databases">
        <title>Mikania micrantha, genome provides insights into the molecular mechanism of rapid growth.</title>
        <authorList>
            <person name="Liu B."/>
        </authorList>
    </citation>
    <scope>NUCLEOTIDE SEQUENCE [LARGE SCALE GENOMIC DNA]</scope>
    <source>
        <strain evidence="2">NLD-2019</strain>
        <tissue evidence="2">Leaf</tissue>
    </source>
</reference>
<feature type="compositionally biased region" description="Basic residues" evidence="1">
    <location>
        <begin position="11"/>
        <end position="23"/>
    </location>
</feature>
<feature type="region of interest" description="Disordered" evidence="1">
    <location>
        <begin position="1"/>
        <end position="31"/>
    </location>
</feature>
<dbReference type="Proteomes" id="UP000326396">
    <property type="component" value="Linkage Group LG6"/>
</dbReference>
<protein>
    <submittedName>
        <fullName evidence="2">Uncharacterized protein</fullName>
    </submittedName>
</protein>
<comment type="caution">
    <text evidence="2">The sequence shown here is derived from an EMBL/GenBank/DDBJ whole genome shotgun (WGS) entry which is preliminary data.</text>
</comment>
<evidence type="ECO:0000256" key="1">
    <source>
        <dbReference type="SAM" id="MobiDB-lite"/>
    </source>
</evidence>
<proteinExistence type="predicted"/>
<feature type="compositionally biased region" description="Basic and acidic residues" evidence="1">
    <location>
        <begin position="90"/>
        <end position="110"/>
    </location>
</feature>
<feature type="region of interest" description="Disordered" evidence="1">
    <location>
        <begin position="45"/>
        <end position="134"/>
    </location>
</feature>
<feature type="compositionally biased region" description="Polar residues" evidence="1">
    <location>
        <begin position="1"/>
        <end position="10"/>
    </location>
</feature>
<dbReference type="EMBL" id="SZYD01000016">
    <property type="protein sequence ID" value="KAD3337203.1"/>
    <property type="molecule type" value="Genomic_DNA"/>
</dbReference>
<keyword evidence="3" id="KW-1185">Reference proteome</keyword>
<feature type="compositionally biased region" description="Basic and acidic residues" evidence="1">
    <location>
        <begin position="50"/>
        <end position="60"/>
    </location>
</feature>
<gene>
    <name evidence="2" type="ORF">E3N88_32723</name>
</gene>
<accession>A0A5N6M9Z4</accession>
<name>A0A5N6M9Z4_9ASTR</name>
<feature type="compositionally biased region" description="Basic and acidic residues" evidence="1">
    <location>
        <begin position="121"/>
        <end position="134"/>
    </location>
</feature>
<sequence length="134" mass="15348">MLTDTSMARTKQNHKSIGRKASRKQPATKAVWKSVLVQEVIEILASRTSGDYHEHEDHNGTRRRRHGGDQRCLMENMGKARRRPSMLDGSDGRKGLSDNGLEEIHSRNYDDNNETNYTVEKGVKEGRIRKMRGE</sequence>